<dbReference type="InterPro" id="IPR036113">
    <property type="entry name" value="Asp/Glu-ADT_sf_sub_c"/>
</dbReference>
<keyword evidence="1" id="KW-0648">Protein biosynthesis</keyword>
<accession>A0A3M6QM64</accession>
<comment type="catalytic activity">
    <reaction evidence="1">
        <text>L-aspartyl-tRNA(Asn) + L-glutamine + ATP + H2O = L-asparaginyl-tRNA(Asn) + L-glutamate + ADP + phosphate + 2 H(+)</text>
        <dbReference type="Rhea" id="RHEA:14513"/>
        <dbReference type="Rhea" id="RHEA-COMP:9674"/>
        <dbReference type="Rhea" id="RHEA-COMP:9677"/>
        <dbReference type="ChEBI" id="CHEBI:15377"/>
        <dbReference type="ChEBI" id="CHEBI:15378"/>
        <dbReference type="ChEBI" id="CHEBI:29985"/>
        <dbReference type="ChEBI" id="CHEBI:30616"/>
        <dbReference type="ChEBI" id="CHEBI:43474"/>
        <dbReference type="ChEBI" id="CHEBI:58359"/>
        <dbReference type="ChEBI" id="CHEBI:78515"/>
        <dbReference type="ChEBI" id="CHEBI:78516"/>
        <dbReference type="ChEBI" id="CHEBI:456216"/>
    </reaction>
</comment>
<dbReference type="EC" id="6.3.5.-" evidence="1"/>
<evidence type="ECO:0000256" key="1">
    <source>
        <dbReference type="HAMAP-Rule" id="MF_00122"/>
    </source>
</evidence>
<comment type="subunit">
    <text evidence="1">Heterotrimer of A, B and C subunits.</text>
</comment>
<name>A0A3M6QM64_9BURK</name>
<dbReference type="EMBL" id="RDQO01000005">
    <property type="protein sequence ID" value="RMX04137.1"/>
    <property type="molecule type" value="Genomic_DNA"/>
</dbReference>
<comment type="function">
    <text evidence="1">Allows the formation of correctly charged Asn-tRNA(Asn) or Gln-tRNA(Gln) through the transamidation of misacylated Asp-tRNA(Asn) or Glu-tRNA(Gln) in organisms which lack either or both of asparaginyl-tRNA or glutaminyl-tRNA synthetases. The reaction takes place in the presence of glutamine and ATP through an activated phospho-Asp-tRNA(Asn) or phospho-Glu-tRNA(Gln).</text>
</comment>
<dbReference type="InterPro" id="IPR003837">
    <property type="entry name" value="GatC"/>
</dbReference>
<dbReference type="GO" id="GO:0006450">
    <property type="term" value="P:regulation of translational fidelity"/>
    <property type="evidence" value="ECO:0007669"/>
    <property type="project" value="InterPro"/>
</dbReference>
<keyword evidence="1" id="KW-0067">ATP-binding</keyword>
<dbReference type="GO" id="GO:0005524">
    <property type="term" value="F:ATP binding"/>
    <property type="evidence" value="ECO:0007669"/>
    <property type="project" value="UniProtKB-KW"/>
</dbReference>
<dbReference type="RefSeq" id="WP_122230824.1">
    <property type="nucleotide sequence ID" value="NZ_RDQO01000005.1"/>
</dbReference>
<proteinExistence type="inferred from homology"/>
<protein>
    <recommendedName>
        <fullName evidence="1">Aspartyl/glutamyl-tRNA(Asn/Gln) amidotransferase subunit C</fullName>
        <shortName evidence="1">Asp/Glu-ADT subunit C</shortName>
        <ecNumber evidence="1">6.3.5.-</ecNumber>
    </recommendedName>
</protein>
<dbReference type="NCBIfam" id="TIGR00135">
    <property type="entry name" value="gatC"/>
    <property type="match status" value="1"/>
</dbReference>
<dbReference type="Gene3D" id="1.10.20.60">
    <property type="entry name" value="Glu-tRNAGln amidotransferase C subunit, N-terminal domain"/>
    <property type="match status" value="1"/>
</dbReference>
<evidence type="ECO:0000313" key="2">
    <source>
        <dbReference type="EMBL" id="RMX04137.1"/>
    </source>
</evidence>
<dbReference type="Pfam" id="PF02686">
    <property type="entry name" value="GatC"/>
    <property type="match status" value="1"/>
</dbReference>
<gene>
    <name evidence="1 2" type="primary">gatC</name>
    <name evidence="2" type="ORF">D8I35_15080</name>
</gene>
<organism evidence="2 3">
    <name type="scientific">Corticibacter populi</name>
    <dbReference type="NCBI Taxonomy" id="1550736"/>
    <lineage>
        <taxon>Bacteria</taxon>
        <taxon>Pseudomonadati</taxon>
        <taxon>Pseudomonadota</taxon>
        <taxon>Betaproteobacteria</taxon>
        <taxon>Burkholderiales</taxon>
        <taxon>Comamonadaceae</taxon>
        <taxon>Corticibacter</taxon>
    </lineage>
</organism>
<keyword evidence="2" id="KW-0808">Transferase</keyword>
<dbReference type="AlphaFoldDB" id="A0A3M6QM64"/>
<dbReference type="PANTHER" id="PTHR15004:SF0">
    <property type="entry name" value="GLUTAMYL-TRNA(GLN) AMIDOTRANSFERASE SUBUNIT C, MITOCHONDRIAL"/>
    <property type="match status" value="1"/>
</dbReference>
<dbReference type="GO" id="GO:0070681">
    <property type="term" value="P:glutaminyl-tRNAGln biosynthesis via transamidation"/>
    <property type="evidence" value="ECO:0007669"/>
    <property type="project" value="TreeGrafter"/>
</dbReference>
<dbReference type="OrthoDB" id="9794326at2"/>
<comment type="catalytic activity">
    <reaction evidence="1">
        <text>L-glutamyl-tRNA(Gln) + L-glutamine + ATP + H2O = L-glutaminyl-tRNA(Gln) + L-glutamate + ADP + phosphate + H(+)</text>
        <dbReference type="Rhea" id="RHEA:17521"/>
        <dbReference type="Rhea" id="RHEA-COMP:9681"/>
        <dbReference type="Rhea" id="RHEA-COMP:9684"/>
        <dbReference type="ChEBI" id="CHEBI:15377"/>
        <dbReference type="ChEBI" id="CHEBI:15378"/>
        <dbReference type="ChEBI" id="CHEBI:29985"/>
        <dbReference type="ChEBI" id="CHEBI:30616"/>
        <dbReference type="ChEBI" id="CHEBI:43474"/>
        <dbReference type="ChEBI" id="CHEBI:58359"/>
        <dbReference type="ChEBI" id="CHEBI:78520"/>
        <dbReference type="ChEBI" id="CHEBI:78521"/>
        <dbReference type="ChEBI" id="CHEBI:456216"/>
    </reaction>
</comment>
<reference evidence="2 3" key="1">
    <citation type="submission" date="2018-10" db="EMBL/GenBank/DDBJ databases">
        <title>Draft genome of Cortibacter populi DSM10536.</title>
        <authorList>
            <person name="Bernier A.-M."/>
            <person name="Bernard K."/>
        </authorList>
    </citation>
    <scope>NUCLEOTIDE SEQUENCE [LARGE SCALE GENOMIC DNA]</scope>
    <source>
        <strain evidence="2 3">DSM 105136</strain>
    </source>
</reference>
<dbReference type="GO" id="GO:0050566">
    <property type="term" value="F:asparaginyl-tRNA synthase (glutamine-hydrolyzing) activity"/>
    <property type="evidence" value="ECO:0007669"/>
    <property type="project" value="RHEA"/>
</dbReference>
<comment type="similarity">
    <text evidence="1">Belongs to the GatC family.</text>
</comment>
<sequence length="99" mass="11075">MPLSLQDIQRIAQLGKLAFPAAESERLQGQINSFFELVEKMETVDTDGVEPLFHPVSTIQDITLRLHDDVADATDRREANMQNAPEAEDGLFLVPKVIE</sequence>
<dbReference type="Proteomes" id="UP000278006">
    <property type="component" value="Unassembled WGS sequence"/>
</dbReference>
<evidence type="ECO:0000313" key="3">
    <source>
        <dbReference type="Proteomes" id="UP000278006"/>
    </source>
</evidence>
<keyword evidence="3" id="KW-1185">Reference proteome</keyword>
<dbReference type="GO" id="GO:0016740">
    <property type="term" value="F:transferase activity"/>
    <property type="evidence" value="ECO:0007669"/>
    <property type="project" value="UniProtKB-KW"/>
</dbReference>
<comment type="caution">
    <text evidence="2">The sequence shown here is derived from an EMBL/GenBank/DDBJ whole genome shotgun (WGS) entry which is preliminary data.</text>
</comment>
<dbReference type="HAMAP" id="MF_00122">
    <property type="entry name" value="GatC"/>
    <property type="match status" value="1"/>
</dbReference>
<dbReference type="PANTHER" id="PTHR15004">
    <property type="entry name" value="GLUTAMYL-TRNA(GLN) AMIDOTRANSFERASE SUBUNIT C, MITOCHONDRIAL"/>
    <property type="match status" value="1"/>
</dbReference>
<dbReference type="SUPFAM" id="SSF141000">
    <property type="entry name" value="Glu-tRNAGln amidotransferase C subunit"/>
    <property type="match status" value="1"/>
</dbReference>
<dbReference type="GO" id="GO:0006412">
    <property type="term" value="P:translation"/>
    <property type="evidence" value="ECO:0007669"/>
    <property type="project" value="UniProtKB-UniRule"/>
</dbReference>
<dbReference type="GO" id="GO:0050567">
    <property type="term" value="F:glutaminyl-tRNA synthase (glutamine-hydrolyzing) activity"/>
    <property type="evidence" value="ECO:0007669"/>
    <property type="project" value="UniProtKB-UniRule"/>
</dbReference>
<keyword evidence="1" id="KW-0436">Ligase</keyword>
<keyword evidence="1" id="KW-0547">Nucleotide-binding</keyword>